<evidence type="ECO:0000313" key="12">
    <source>
        <dbReference type="Proteomes" id="UP000199093"/>
    </source>
</evidence>
<dbReference type="EC" id="1.5.1.3" evidence="3 8"/>
<keyword evidence="12" id="KW-1185">Reference proteome</keyword>
<dbReference type="GO" id="GO:0050661">
    <property type="term" value="F:NADP binding"/>
    <property type="evidence" value="ECO:0007669"/>
    <property type="project" value="InterPro"/>
</dbReference>
<evidence type="ECO:0000259" key="10">
    <source>
        <dbReference type="PROSITE" id="PS51330"/>
    </source>
</evidence>
<dbReference type="Proteomes" id="UP000199093">
    <property type="component" value="Unassembled WGS sequence"/>
</dbReference>
<dbReference type="PANTHER" id="PTHR48069:SF3">
    <property type="entry name" value="DIHYDROFOLATE REDUCTASE"/>
    <property type="match status" value="1"/>
</dbReference>
<dbReference type="InterPro" id="IPR017925">
    <property type="entry name" value="DHFR_CS"/>
</dbReference>
<proteinExistence type="inferred from homology"/>
<dbReference type="OrthoDB" id="9804315at2"/>
<evidence type="ECO:0000256" key="1">
    <source>
        <dbReference type="ARBA" id="ARBA00004903"/>
    </source>
</evidence>
<dbReference type="RefSeq" id="WP_089844805.1">
    <property type="nucleotide sequence ID" value="NZ_FNEJ01000004.1"/>
</dbReference>
<feature type="domain" description="DHFR" evidence="10">
    <location>
        <begin position="1"/>
        <end position="166"/>
    </location>
</feature>
<evidence type="ECO:0000313" key="11">
    <source>
        <dbReference type="EMBL" id="SDI39338.1"/>
    </source>
</evidence>
<protein>
    <recommendedName>
        <fullName evidence="3 8">Dihydrofolate reductase</fullName>
        <ecNumber evidence="3 8">1.5.1.3</ecNumber>
    </recommendedName>
</protein>
<dbReference type="GO" id="GO:0046654">
    <property type="term" value="P:tetrahydrofolate biosynthetic process"/>
    <property type="evidence" value="ECO:0007669"/>
    <property type="project" value="UniProtKB-UniPathway"/>
</dbReference>
<dbReference type="GO" id="GO:0006730">
    <property type="term" value="P:one-carbon metabolic process"/>
    <property type="evidence" value="ECO:0007669"/>
    <property type="project" value="UniProtKB-KW"/>
</dbReference>
<dbReference type="GO" id="GO:0046452">
    <property type="term" value="P:dihydrofolate metabolic process"/>
    <property type="evidence" value="ECO:0007669"/>
    <property type="project" value="TreeGrafter"/>
</dbReference>
<dbReference type="GO" id="GO:0046655">
    <property type="term" value="P:folic acid metabolic process"/>
    <property type="evidence" value="ECO:0007669"/>
    <property type="project" value="TreeGrafter"/>
</dbReference>
<comment type="similarity">
    <text evidence="2 8 9">Belongs to the dihydrofolate reductase family.</text>
</comment>
<evidence type="ECO:0000256" key="8">
    <source>
        <dbReference type="PIRNR" id="PIRNR000194"/>
    </source>
</evidence>
<dbReference type="PANTHER" id="PTHR48069">
    <property type="entry name" value="DIHYDROFOLATE REDUCTASE"/>
    <property type="match status" value="1"/>
</dbReference>
<reference evidence="11 12" key="1">
    <citation type="submission" date="2016-10" db="EMBL/GenBank/DDBJ databases">
        <authorList>
            <person name="de Groot N.N."/>
        </authorList>
    </citation>
    <scope>NUCLEOTIDE SEQUENCE [LARGE SCALE GENOMIC DNA]</scope>
    <source>
        <strain evidence="11 12">DSM 26424</strain>
    </source>
</reference>
<evidence type="ECO:0000256" key="6">
    <source>
        <dbReference type="ARBA" id="ARBA00023002"/>
    </source>
</evidence>
<dbReference type="PROSITE" id="PS51330">
    <property type="entry name" value="DHFR_2"/>
    <property type="match status" value="1"/>
</dbReference>
<evidence type="ECO:0000256" key="7">
    <source>
        <dbReference type="ARBA" id="ARBA00025067"/>
    </source>
</evidence>
<keyword evidence="4 8" id="KW-0554">One-carbon metabolism</keyword>
<dbReference type="PRINTS" id="PR00070">
    <property type="entry name" value="DHFR"/>
</dbReference>
<dbReference type="SUPFAM" id="SSF53597">
    <property type="entry name" value="Dihydrofolate reductase-like"/>
    <property type="match status" value="1"/>
</dbReference>
<evidence type="ECO:0000256" key="9">
    <source>
        <dbReference type="RuleBase" id="RU004474"/>
    </source>
</evidence>
<dbReference type="Pfam" id="PF00186">
    <property type="entry name" value="DHFR_1"/>
    <property type="match status" value="1"/>
</dbReference>
<comment type="function">
    <text evidence="7 8">Key enzyme in folate metabolism. Catalyzes an essential reaction for de novo glycine and purine synthesis, and for DNA precursor synthesis.</text>
</comment>
<comment type="catalytic activity">
    <reaction evidence="8">
        <text>(6S)-5,6,7,8-tetrahydrofolate + NADP(+) = 7,8-dihydrofolate + NADPH + H(+)</text>
        <dbReference type="Rhea" id="RHEA:15009"/>
        <dbReference type="ChEBI" id="CHEBI:15378"/>
        <dbReference type="ChEBI" id="CHEBI:57451"/>
        <dbReference type="ChEBI" id="CHEBI:57453"/>
        <dbReference type="ChEBI" id="CHEBI:57783"/>
        <dbReference type="ChEBI" id="CHEBI:58349"/>
        <dbReference type="EC" id="1.5.1.3"/>
    </reaction>
</comment>
<dbReference type="STRING" id="555512.SAMN04487993_100473"/>
<keyword evidence="5 8" id="KW-0521">NADP</keyword>
<dbReference type="PROSITE" id="PS00075">
    <property type="entry name" value="DHFR_1"/>
    <property type="match status" value="1"/>
</dbReference>
<dbReference type="PIRSF" id="PIRSF000194">
    <property type="entry name" value="DHFR"/>
    <property type="match status" value="1"/>
</dbReference>
<evidence type="ECO:0000256" key="3">
    <source>
        <dbReference type="ARBA" id="ARBA00012856"/>
    </source>
</evidence>
<accession>A0A1G8K7B1</accession>
<comment type="pathway">
    <text evidence="1 8">Cofactor biosynthesis; tetrahydrofolate biosynthesis; 5,6,7,8-tetrahydrofolate from 7,8-dihydrofolate: step 1/1.</text>
</comment>
<evidence type="ECO:0000256" key="2">
    <source>
        <dbReference type="ARBA" id="ARBA00009539"/>
    </source>
</evidence>
<dbReference type="InterPro" id="IPR012259">
    <property type="entry name" value="DHFR"/>
</dbReference>
<dbReference type="CDD" id="cd00209">
    <property type="entry name" value="DHFR"/>
    <property type="match status" value="1"/>
</dbReference>
<evidence type="ECO:0000256" key="4">
    <source>
        <dbReference type="ARBA" id="ARBA00022563"/>
    </source>
</evidence>
<dbReference type="UniPathway" id="UPA00077">
    <property type="reaction ID" value="UER00158"/>
</dbReference>
<dbReference type="InterPro" id="IPR001796">
    <property type="entry name" value="DHFR_dom"/>
</dbReference>
<dbReference type="GO" id="GO:0004146">
    <property type="term" value="F:dihydrofolate reductase activity"/>
    <property type="evidence" value="ECO:0007669"/>
    <property type="project" value="UniProtKB-EC"/>
</dbReference>
<dbReference type="AlphaFoldDB" id="A0A1G8K7B1"/>
<name>A0A1G8K7B1_9RHOB</name>
<gene>
    <name evidence="11" type="ORF">SAMN04487993_100473</name>
</gene>
<organism evidence="11 12">
    <name type="scientific">Salipiger marinus</name>
    <dbReference type="NCBI Taxonomy" id="555512"/>
    <lineage>
        <taxon>Bacteria</taxon>
        <taxon>Pseudomonadati</taxon>
        <taxon>Pseudomonadota</taxon>
        <taxon>Alphaproteobacteria</taxon>
        <taxon>Rhodobacterales</taxon>
        <taxon>Roseobacteraceae</taxon>
        <taxon>Salipiger</taxon>
    </lineage>
</organism>
<dbReference type="InterPro" id="IPR024072">
    <property type="entry name" value="DHFR-like_dom_sf"/>
</dbReference>
<dbReference type="EMBL" id="FNEJ01000004">
    <property type="protein sequence ID" value="SDI39338.1"/>
    <property type="molecule type" value="Genomic_DNA"/>
</dbReference>
<dbReference type="Gene3D" id="3.40.430.10">
    <property type="entry name" value="Dihydrofolate Reductase, subunit A"/>
    <property type="match status" value="1"/>
</dbReference>
<sequence length="166" mass="18325">MITVIVARARNGAIGKANTIPWHAPEDLAAFKQETLGGAVIMGRRTWDSLPRKPLPNRLNIVVSAALPDGPDLCRSVEEALRHARAQGVSRIYAIGGAAIYAEMLPLAHRLLITEVDIAVEGADTFFPEFAAQDWLEIGTRPLRAEAPRCLLREFLRRDPRALMPR</sequence>
<evidence type="ECO:0000256" key="5">
    <source>
        <dbReference type="ARBA" id="ARBA00022857"/>
    </source>
</evidence>
<keyword evidence="6 8" id="KW-0560">Oxidoreductase</keyword>